<evidence type="ECO:0000313" key="2">
    <source>
        <dbReference type="EMBL" id="KAK5908901.1"/>
    </source>
</evidence>
<keyword evidence="3" id="KW-1185">Reference proteome</keyword>
<dbReference type="Proteomes" id="UP001331515">
    <property type="component" value="Unassembled WGS sequence"/>
</dbReference>
<reference evidence="2 3" key="1">
    <citation type="journal article" date="2023" name="Mol. Biol. Evol.">
        <title>Genomics of Secondarily Temperate Adaptation in the Only Non-Antarctic Icefish.</title>
        <authorList>
            <person name="Rivera-Colon A.G."/>
            <person name="Rayamajhi N."/>
            <person name="Minhas B.F."/>
            <person name="Madrigal G."/>
            <person name="Bilyk K.T."/>
            <person name="Yoon V."/>
            <person name="Hune M."/>
            <person name="Gregory S."/>
            <person name="Cheng C.H.C."/>
            <person name="Catchen J.M."/>
        </authorList>
    </citation>
    <scope>NUCLEOTIDE SEQUENCE [LARGE SCALE GENOMIC DNA]</scope>
    <source>
        <tissue evidence="2">White muscle</tissue>
    </source>
</reference>
<feature type="compositionally biased region" description="Basic and acidic residues" evidence="1">
    <location>
        <begin position="21"/>
        <end position="49"/>
    </location>
</feature>
<protein>
    <submittedName>
        <fullName evidence="2">Uncharacterized protein</fullName>
    </submittedName>
</protein>
<evidence type="ECO:0000256" key="1">
    <source>
        <dbReference type="SAM" id="MobiDB-lite"/>
    </source>
</evidence>
<dbReference type="EMBL" id="JAURVH010001529">
    <property type="protein sequence ID" value="KAK5908901.1"/>
    <property type="molecule type" value="Genomic_DNA"/>
</dbReference>
<gene>
    <name evidence="2" type="ORF">CgunFtcFv8_016919</name>
</gene>
<accession>A0AAN8HAX3</accession>
<dbReference type="AlphaFoldDB" id="A0AAN8HAX3"/>
<proteinExistence type="predicted"/>
<feature type="region of interest" description="Disordered" evidence="1">
    <location>
        <begin position="13"/>
        <end position="49"/>
    </location>
</feature>
<evidence type="ECO:0000313" key="3">
    <source>
        <dbReference type="Proteomes" id="UP001331515"/>
    </source>
</evidence>
<name>A0AAN8HAX3_CHAGU</name>
<organism evidence="2 3">
    <name type="scientific">Champsocephalus gunnari</name>
    <name type="common">Mackerel icefish</name>
    <dbReference type="NCBI Taxonomy" id="52237"/>
    <lineage>
        <taxon>Eukaryota</taxon>
        <taxon>Metazoa</taxon>
        <taxon>Chordata</taxon>
        <taxon>Craniata</taxon>
        <taxon>Vertebrata</taxon>
        <taxon>Euteleostomi</taxon>
        <taxon>Actinopterygii</taxon>
        <taxon>Neopterygii</taxon>
        <taxon>Teleostei</taxon>
        <taxon>Neoteleostei</taxon>
        <taxon>Acanthomorphata</taxon>
        <taxon>Eupercaria</taxon>
        <taxon>Perciformes</taxon>
        <taxon>Notothenioidei</taxon>
        <taxon>Channichthyidae</taxon>
        <taxon>Champsocephalus</taxon>
    </lineage>
</organism>
<sequence length="78" mass="8863">MSCSVFQQNKLRAAVQQPAEEGEHLAADGKDASPRRNSEELEEQRRREREPFSNILSFNYSCVAPDFRGSHFKGCGFN</sequence>
<comment type="caution">
    <text evidence="2">The sequence shown here is derived from an EMBL/GenBank/DDBJ whole genome shotgun (WGS) entry which is preliminary data.</text>
</comment>